<dbReference type="Gene3D" id="1.10.150.50">
    <property type="entry name" value="Transcription Factor, Ets-1"/>
    <property type="match status" value="1"/>
</dbReference>
<name>X6MYE6_RETFI</name>
<proteinExistence type="predicted"/>
<dbReference type="SMART" id="SM00454">
    <property type="entry name" value="SAM"/>
    <property type="match status" value="1"/>
</dbReference>
<feature type="compositionally biased region" description="Basic and acidic residues" evidence="1">
    <location>
        <begin position="304"/>
        <end position="322"/>
    </location>
</feature>
<dbReference type="AlphaFoldDB" id="X6MYE6"/>
<accession>X6MYE6</accession>
<dbReference type="SUPFAM" id="SSF47769">
    <property type="entry name" value="SAM/Pointed domain"/>
    <property type="match status" value="1"/>
</dbReference>
<evidence type="ECO:0000313" key="5">
    <source>
        <dbReference type="Proteomes" id="UP000023152"/>
    </source>
</evidence>
<dbReference type="PROSITE" id="PS50105">
    <property type="entry name" value="SAM_DOMAIN"/>
    <property type="match status" value="1"/>
</dbReference>
<reference evidence="4 5" key="1">
    <citation type="journal article" date="2013" name="Curr. Biol.">
        <title>The Genome of the Foraminiferan Reticulomyxa filosa.</title>
        <authorList>
            <person name="Glockner G."/>
            <person name="Hulsmann N."/>
            <person name="Schleicher M."/>
            <person name="Noegel A.A."/>
            <person name="Eichinger L."/>
            <person name="Gallinger C."/>
            <person name="Pawlowski J."/>
            <person name="Sierra R."/>
            <person name="Euteneuer U."/>
            <person name="Pillet L."/>
            <person name="Moustafa A."/>
            <person name="Platzer M."/>
            <person name="Groth M."/>
            <person name="Szafranski K."/>
            <person name="Schliwa M."/>
        </authorList>
    </citation>
    <scope>NUCLEOTIDE SEQUENCE [LARGE SCALE GENOMIC DNA]</scope>
</reference>
<organism evidence="4 5">
    <name type="scientific">Reticulomyxa filosa</name>
    <dbReference type="NCBI Taxonomy" id="46433"/>
    <lineage>
        <taxon>Eukaryota</taxon>
        <taxon>Sar</taxon>
        <taxon>Rhizaria</taxon>
        <taxon>Retaria</taxon>
        <taxon>Foraminifera</taxon>
        <taxon>Monothalamids</taxon>
        <taxon>Reticulomyxidae</taxon>
        <taxon>Reticulomyxa</taxon>
    </lineage>
</organism>
<dbReference type="EMBL" id="ASPP01014827">
    <property type="protein sequence ID" value="ETO18497.1"/>
    <property type="molecule type" value="Genomic_DNA"/>
</dbReference>
<sequence>MQQVANEKLRKLPKHRKGRTASFVKQTLPENRYIYTPFKTVSPPDSTVATSVTLQNLRDELVLPEEEVFLSFLLLLLLLLLHIYYYYCCCTCIFVSNNTKKKKPYVFVYVQSNFEPIEKCQILKQGDQLIQIQLATDEIVYLCTKKVETWSTKDVTFWIGDIGEQACVGYASKFESEEVDGKKLKTLTKAILQNQFGIMDVHHRQFVMNEIINLRVQVDGEKRADAMGLRDSINHAPRSRSMGWAYNKQQRTPEQVEKDRQRRRQFRKLGPRDIGRNDDYTGIQYTPNLSYDFLQDKPFYTHSGDADFQKRKKEMPPEKKPTVQEIGKFSCNKDRERERKREGFFFLF</sequence>
<dbReference type="Proteomes" id="UP000023152">
    <property type="component" value="Unassembled WGS sequence"/>
</dbReference>
<evidence type="ECO:0000259" key="3">
    <source>
        <dbReference type="PROSITE" id="PS50105"/>
    </source>
</evidence>
<dbReference type="Pfam" id="PF00536">
    <property type="entry name" value="SAM_1"/>
    <property type="match status" value="1"/>
</dbReference>
<keyword evidence="5" id="KW-1185">Reference proteome</keyword>
<keyword evidence="2" id="KW-0472">Membrane</keyword>
<keyword evidence="2" id="KW-0812">Transmembrane</keyword>
<keyword evidence="2" id="KW-1133">Transmembrane helix</keyword>
<evidence type="ECO:0000256" key="1">
    <source>
        <dbReference type="SAM" id="MobiDB-lite"/>
    </source>
</evidence>
<dbReference type="OrthoDB" id="434324at2759"/>
<comment type="caution">
    <text evidence="4">The sequence shown here is derived from an EMBL/GenBank/DDBJ whole genome shotgun (WGS) entry which is preliminary data.</text>
</comment>
<dbReference type="InterPro" id="IPR001660">
    <property type="entry name" value="SAM"/>
</dbReference>
<evidence type="ECO:0000256" key="2">
    <source>
        <dbReference type="SAM" id="Phobius"/>
    </source>
</evidence>
<feature type="transmembrane region" description="Helical" evidence="2">
    <location>
        <begin position="68"/>
        <end position="87"/>
    </location>
</feature>
<gene>
    <name evidence="4" type="ORF">RFI_18768</name>
</gene>
<feature type="domain" description="SAM" evidence="3">
    <location>
        <begin position="150"/>
        <end position="217"/>
    </location>
</feature>
<feature type="region of interest" description="Disordered" evidence="1">
    <location>
        <begin position="304"/>
        <end position="324"/>
    </location>
</feature>
<protein>
    <recommendedName>
        <fullName evidence="3">SAM domain-containing protein</fullName>
    </recommendedName>
</protein>
<dbReference type="InterPro" id="IPR013761">
    <property type="entry name" value="SAM/pointed_sf"/>
</dbReference>
<evidence type="ECO:0000313" key="4">
    <source>
        <dbReference type="EMBL" id="ETO18497.1"/>
    </source>
</evidence>